<protein>
    <submittedName>
        <fullName evidence="1">Uncharacterized protein</fullName>
    </submittedName>
</protein>
<dbReference type="Proteomes" id="UP000249057">
    <property type="component" value="Unassembled WGS sequence"/>
</dbReference>
<reference evidence="1" key="1">
    <citation type="submission" date="2018-02" db="EMBL/GenBank/DDBJ databases">
        <title>The genomes of Aspergillus section Nigri reveals drivers in fungal speciation.</title>
        <authorList>
            <consortium name="DOE Joint Genome Institute"/>
            <person name="Vesth T.C."/>
            <person name="Nybo J."/>
            <person name="Theobald S."/>
            <person name="Brandl J."/>
            <person name="Frisvad J.C."/>
            <person name="Nielsen K.F."/>
            <person name="Lyhne E.K."/>
            <person name="Kogle M.E."/>
            <person name="Kuo A."/>
            <person name="Riley R."/>
            <person name="Clum A."/>
            <person name="Nolan M."/>
            <person name="Lipzen A."/>
            <person name="Salamov A."/>
            <person name="Henrissat B."/>
            <person name="Wiebenga A."/>
            <person name="De vries R.P."/>
            <person name="Grigoriev I.V."/>
            <person name="Mortensen U.H."/>
            <person name="Andersen M.R."/>
            <person name="Baker S.E."/>
        </authorList>
    </citation>
    <scope>NUCLEOTIDE SEQUENCE</scope>
    <source>
        <strain evidence="1">CBS 621.78</strain>
    </source>
</reference>
<sequence>MGAPPQPQPLLASLVSMVLMFYLDTRRKRYSTISGSATDSRGQWTIHGYNYVCDGVTNQVLEDRESQATWSVSWTLTIWGLIPHRPPVTFPSRFPRFGVLEYDSCWVGALYLWEGRFEA</sequence>
<proteinExistence type="predicted"/>
<keyword evidence="2" id="KW-1185">Reference proteome</keyword>
<name>A0ACD1G7U5_9EURO</name>
<accession>A0ACD1G7U5</accession>
<dbReference type="EMBL" id="KZ825347">
    <property type="protein sequence ID" value="RAH45196.1"/>
    <property type="molecule type" value="Genomic_DNA"/>
</dbReference>
<evidence type="ECO:0000313" key="2">
    <source>
        <dbReference type="Proteomes" id="UP000249057"/>
    </source>
</evidence>
<gene>
    <name evidence="1" type="ORF">BO95DRAFT_443382</name>
</gene>
<organism evidence="1 2">
    <name type="scientific">Aspergillus brunneoviolaceus CBS 621.78</name>
    <dbReference type="NCBI Taxonomy" id="1450534"/>
    <lineage>
        <taxon>Eukaryota</taxon>
        <taxon>Fungi</taxon>
        <taxon>Dikarya</taxon>
        <taxon>Ascomycota</taxon>
        <taxon>Pezizomycotina</taxon>
        <taxon>Eurotiomycetes</taxon>
        <taxon>Eurotiomycetidae</taxon>
        <taxon>Eurotiales</taxon>
        <taxon>Aspergillaceae</taxon>
        <taxon>Aspergillus</taxon>
        <taxon>Aspergillus subgen. Circumdati</taxon>
    </lineage>
</organism>
<evidence type="ECO:0000313" key="1">
    <source>
        <dbReference type="EMBL" id="RAH45196.1"/>
    </source>
</evidence>